<evidence type="ECO:0000313" key="3">
    <source>
        <dbReference type="Proteomes" id="UP000002139"/>
    </source>
</evidence>
<dbReference type="KEGG" id="scl:sce1681"/>
<organism evidence="2 3">
    <name type="scientific">Sorangium cellulosum (strain So ce56)</name>
    <name type="common">Polyangium cellulosum (strain So ce56)</name>
    <dbReference type="NCBI Taxonomy" id="448385"/>
    <lineage>
        <taxon>Bacteria</taxon>
        <taxon>Pseudomonadati</taxon>
        <taxon>Myxococcota</taxon>
        <taxon>Polyangia</taxon>
        <taxon>Polyangiales</taxon>
        <taxon>Polyangiaceae</taxon>
        <taxon>Sorangium</taxon>
    </lineage>
</organism>
<dbReference type="HOGENOM" id="CLU_1141991_0_0_7"/>
<gene>
    <name evidence="2" type="ordered locus">sce1681</name>
</gene>
<evidence type="ECO:0008006" key="4">
    <source>
        <dbReference type="Google" id="ProtNLM"/>
    </source>
</evidence>
<dbReference type="SUPFAM" id="SSF54427">
    <property type="entry name" value="NTF2-like"/>
    <property type="match status" value="1"/>
</dbReference>
<feature type="region of interest" description="Disordered" evidence="1">
    <location>
        <begin position="1"/>
        <end position="29"/>
    </location>
</feature>
<accession>A9FIB6</accession>
<evidence type="ECO:0000313" key="2">
    <source>
        <dbReference type="EMBL" id="CAN91838.1"/>
    </source>
</evidence>
<feature type="compositionally biased region" description="Basic and acidic residues" evidence="1">
    <location>
        <begin position="1"/>
        <end position="10"/>
    </location>
</feature>
<protein>
    <recommendedName>
        <fullName evidence="4">SnoaL-like domain-containing protein</fullName>
    </recommendedName>
</protein>
<dbReference type="Proteomes" id="UP000002139">
    <property type="component" value="Chromosome"/>
</dbReference>
<feature type="region of interest" description="Disordered" evidence="1">
    <location>
        <begin position="80"/>
        <end position="118"/>
    </location>
</feature>
<dbReference type="EMBL" id="AM746676">
    <property type="protein sequence ID" value="CAN91838.1"/>
    <property type="molecule type" value="Genomic_DNA"/>
</dbReference>
<dbReference type="STRING" id="448385.sce1681"/>
<evidence type="ECO:0000256" key="1">
    <source>
        <dbReference type="SAM" id="MobiDB-lite"/>
    </source>
</evidence>
<sequence>MEIGEHDRAALRHNLPYPSRPSGRCNSPPAARSRLVAMWRRAAHRAQRSSVASVTVASRPDVAAGTRRFIASSLHRFIASSPLPLPRGPGTGSTPAPLRPMQAGMEGSARTRPSAQRANGGLLAEITRALTGKDIEALSRIYAEDAVIEEVSSRDPPAHPSVTSGRHAILERLKSDLFRDPISGWERQLDSMEILDGIETDEGLAYTEVRVYVAGDRVVAQHLARKKNGLIGHDRVVVAWDAD</sequence>
<dbReference type="InterPro" id="IPR032710">
    <property type="entry name" value="NTF2-like_dom_sf"/>
</dbReference>
<reference evidence="2 3" key="1">
    <citation type="journal article" date="2007" name="Nat. Biotechnol.">
        <title>Complete genome sequence of the myxobacterium Sorangium cellulosum.</title>
        <authorList>
            <person name="Schneiker S."/>
            <person name="Perlova O."/>
            <person name="Kaiser O."/>
            <person name="Gerth K."/>
            <person name="Alici A."/>
            <person name="Altmeyer M.O."/>
            <person name="Bartels D."/>
            <person name="Bekel T."/>
            <person name="Beyer S."/>
            <person name="Bode E."/>
            <person name="Bode H.B."/>
            <person name="Bolten C.J."/>
            <person name="Choudhuri J.V."/>
            <person name="Doss S."/>
            <person name="Elnakady Y.A."/>
            <person name="Frank B."/>
            <person name="Gaigalat L."/>
            <person name="Goesmann A."/>
            <person name="Groeger C."/>
            <person name="Gross F."/>
            <person name="Jelsbak L."/>
            <person name="Jelsbak L."/>
            <person name="Kalinowski J."/>
            <person name="Kegler C."/>
            <person name="Knauber T."/>
            <person name="Konietzny S."/>
            <person name="Kopp M."/>
            <person name="Krause L."/>
            <person name="Krug D."/>
            <person name="Linke B."/>
            <person name="Mahmud T."/>
            <person name="Martinez-Arias R."/>
            <person name="McHardy A.C."/>
            <person name="Merai M."/>
            <person name="Meyer F."/>
            <person name="Mormann S."/>
            <person name="Munoz-Dorado J."/>
            <person name="Perez J."/>
            <person name="Pradella S."/>
            <person name="Rachid S."/>
            <person name="Raddatz G."/>
            <person name="Rosenau F."/>
            <person name="Rueckert C."/>
            <person name="Sasse F."/>
            <person name="Scharfe M."/>
            <person name="Schuster S.C."/>
            <person name="Suen G."/>
            <person name="Treuner-Lange A."/>
            <person name="Velicer G.J."/>
            <person name="Vorholter F.-J."/>
            <person name="Weissman K.J."/>
            <person name="Welch R.D."/>
            <person name="Wenzel S.C."/>
            <person name="Whitworth D.E."/>
            <person name="Wilhelm S."/>
            <person name="Wittmann C."/>
            <person name="Bloecker H."/>
            <person name="Puehler A."/>
            <person name="Mueller R."/>
        </authorList>
    </citation>
    <scope>NUCLEOTIDE SEQUENCE [LARGE SCALE GENOMIC DNA]</scope>
    <source>
        <strain evidence="3">So ce56</strain>
    </source>
</reference>
<name>A9FIB6_SORC5</name>
<dbReference type="AlphaFoldDB" id="A9FIB6"/>
<proteinExistence type="predicted"/>
<dbReference type="Gene3D" id="3.10.450.50">
    <property type="match status" value="1"/>
</dbReference>
<keyword evidence="3" id="KW-1185">Reference proteome</keyword>